<sequence length="170" mass="18378">MGKLLKGFTLIEILIVIALLGALAVGLLAAVDPFEQLKKGKDTSMRNTAAEFYQAGIRYYAQRNQFPWVVADAGFTTGSVTDLGALSASITETASAGELKADFYSLAGGSSNLKNISVYYPNSEKLVVCFQPQSKSFRNDQNTRFDQSGSERTTDACPQATATDCFICFQ</sequence>
<organism evidence="1 2">
    <name type="scientific">Candidatus Roizmanbacteria bacterium CG_4_8_14_3_um_filter_36_10</name>
    <dbReference type="NCBI Taxonomy" id="1974834"/>
    <lineage>
        <taxon>Bacteria</taxon>
        <taxon>Candidatus Roizmaniibacteriota</taxon>
    </lineage>
</organism>
<evidence type="ECO:0000313" key="1">
    <source>
        <dbReference type="EMBL" id="PJC81297.1"/>
    </source>
</evidence>
<name>A0A2M8GL78_9BACT</name>
<dbReference type="Gene3D" id="3.30.700.10">
    <property type="entry name" value="Glycoprotein, Type 4 Pilin"/>
    <property type="match status" value="1"/>
</dbReference>
<reference evidence="2" key="1">
    <citation type="submission" date="2017-09" db="EMBL/GenBank/DDBJ databases">
        <title>Depth-based differentiation of microbial function through sediment-hosted aquifers and enrichment of novel symbionts in the deep terrestrial subsurface.</title>
        <authorList>
            <person name="Probst A.J."/>
            <person name="Ladd B."/>
            <person name="Jarett J.K."/>
            <person name="Geller-Mcgrath D.E."/>
            <person name="Sieber C.M.K."/>
            <person name="Emerson J.B."/>
            <person name="Anantharaman K."/>
            <person name="Thomas B.C."/>
            <person name="Malmstrom R."/>
            <person name="Stieglmeier M."/>
            <person name="Klingl A."/>
            <person name="Woyke T."/>
            <person name="Ryan C.M."/>
            <person name="Banfield J.F."/>
        </authorList>
    </citation>
    <scope>NUCLEOTIDE SEQUENCE [LARGE SCALE GENOMIC DNA]</scope>
</reference>
<dbReference type="NCBIfam" id="TIGR02532">
    <property type="entry name" value="IV_pilin_GFxxxE"/>
    <property type="match status" value="1"/>
</dbReference>
<evidence type="ECO:0008006" key="3">
    <source>
        <dbReference type="Google" id="ProtNLM"/>
    </source>
</evidence>
<evidence type="ECO:0000313" key="2">
    <source>
        <dbReference type="Proteomes" id="UP000229370"/>
    </source>
</evidence>
<dbReference type="InterPro" id="IPR045584">
    <property type="entry name" value="Pilin-like"/>
</dbReference>
<gene>
    <name evidence="1" type="ORF">CO007_05480</name>
</gene>
<comment type="caution">
    <text evidence="1">The sequence shown here is derived from an EMBL/GenBank/DDBJ whole genome shotgun (WGS) entry which is preliminary data.</text>
</comment>
<dbReference type="Proteomes" id="UP000229370">
    <property type="component" value="Unassembled WGS sequence"/>
</dbReference>
<accession>A0A2M8GL78</accession>
<dbReference type="InterPro" id="IPR012902">
    <property type="entry name" value="N_methyl_site"/>
</dbReference>
<proteinExistence type="predicted"/>
<dbReference type="PROSITE" id="PS00409">
    <property type="entry name" value="PROKAR_NTER_METHYL"/>
    <property type="match status" value="1"/>
</dbReference>
<dbReference type="AlphaFoldDB" id="A0A2M8GL78"/>
<dbReference type="EMBL" id="PFQK01000093">
    <property type="protein sequence ID" value="PJC81297.1"/>
    <property type="molecule type" value="Genomic_DNA"/>
</dbReference>
<dbReference type="SUPFAM" id="SSF54523">
    <property type="entry name" value="Pili subunits"/>
    <property type="match status" value="1"/>
</dbReference>
<dbReference type="Pfam" id="PF07963">
    <property type="entry name" value="N_methyl"/>
    <property type="match status" value="1"/>
</dbReference>
<protein>
    <recommendedName>
        <fullName evidence="3">Type II secretion system protein GspG C-terminal domain-containing protein</fullName>
    </recommendedName>
</protein>